<evidence type="ECO:0000256" key="7">
    <source>
        <dbReference type="ARBA" id="ARBA00022822"/>
    </source>
</evidence>
<protein>
    <recommendedName>
        <fullName evidence="5 10">N-(5'-phosphoribosyl)anthranilate isomerase</fullName>
        <shortName evidence="10">PRAI</shortName>
        <ecNumber evidence="4 10">5.3.1.24</ecNumber>
    </recommendedName>
</protein>
<proteinExistence type="inferred from homology"/>
<reference evidence="12" key="1">
    <citation type="journal article" date="2020" name="mSystems">
        <title>Genome- and Community-Level Interaction Insights into Carbon Utilization and Element Cycling Functions of Hydrothermarchaeota in Hydrothermal Sediment.</title>
        <authorList>
            <person name="Zhou Z."/>
            <person name="Liu Y."/>
            <person name="Xu W."/>
            <person name="Pan J."/>
            <person name="Luo Z.H."/>
            <person name="Li M."/>
        </authorList>
    </citation>
    <scope>NUCLEOTIDE SEQUENCE [LARGE SCALE GENOMIC DNA]</scope>
    <source>
        <strain evidence="12">SpSt-479</strain>
    </source>
</reference>
<dbReference type="InterPro" id="IPR013785">
    <property type="entry name" value="Aldolase_TIM"/>
</dbReference>
<evidence type="ECO:0000256" key="4">
    <source>
        <dbReference type="ARBA" id="ARBA00012572"/>
    </source>
</evidence>
<keyword evidence="7 10" id="KW-0822">Tryptophan biosynthesis</keyword>
<comment type="catalytic activity">
    <reaction evidence="1 10">
        <text>N-(5-phospho-beta-D-ribosyl)anthranilate = 1-(2-carboxyphenylamino)-1-deoxy-D-ribulose 5-phosphate</text>
        <dbReference type="Rhea" id="RHEA:21540"/>
        <dbReference type="ChEBI" id="CHEBI:18277"/>
        <dbReference type="ChEBI" id="CHEBI:58613"/>
        <dbReference type="EC" id="5.3.1.24"/>
    </reaction>
</comment>
<evidence type="ECO:0000256" key="2">
    <source>
        <dbReference type="ARBA" id="ARBA00004664"/>
    </source>
</evidence>
<evidence type="ECO:0000259" key="11">
    <source>
        <dbReference type="Pfam" id="PF00697"/>
    </source>
</evidence>
<evidence type="ECO:0000256" key="1">
    <source>
        <dbReference type="ARBA" id="ARBA00001164"/>
    </source>
</evidence>
<dbReference type="UniPathway" id="UPA00035">
    <property type="reaction ID" value="UER00042"/>
</dbReference>
<evidence type="ECO:0000256" key="5">
    <source>
        <dbReference type="ARBA" id="ARBA00022272"/>
    </source>
</evidence>
<comment type="similarity">
    <text evidence="3 10">Belongs to the TrpF family.</text>
</comment>
<dbReference type="GO" id="GO:0004640">
    <property type="term" value="F:phosphoribosylanthranilate isomerase activity"/>
    <property type="evidence" value="ECO:0007669"/>
    <property type="project" value="UniProtKB-UniRule"/>
</dbReference>
<dbReference type="PANTHER" id="PTHR42894">
    <property type="entry name" value="N-(5'-PHOSPHORIBOSYL)ANTHRANILATE ISOMERASE"/>
    <property type="match status" value="1"/>
</dbReference>
<organism evidence="12">
    <name type="scientific">Ignavibacterium album</name>
    <dbReference type="NCBI Taxonomy" id="591197"/>
    <lineage>
        <taxon>Bacteria</taxon>
        <taxon>Pseudomonadati</taxon>
        <taxon>Ignavibacteriota</taxon>
        <taxon>Ignavibacteria</taxon>
        <taxon>Ignavibacteriales</taxon>
        <taxon>Ignavibacteriaceae</taxon>
        <taxon>Ignavibacterium</taxon>
    </lineage>
</organism>
<evidence type="ECO:0000313" key="12">
    <source>
        <dbReference type="EMBL" id="HFI90547.1"/>
    </source>
</evidence>
<dbReference type="CDD" id="cd00405">
    <property type="entry name" value="PRAI"/>
    <property type="match status" value="1"/>
</dbReference>
<comment type="pathway">
    <text evidence="2 10">Amino-acid biosynthesis; L-tryptophan biosynthesis; L-tryptophan from chorismate: step 3/5.</text>
</comment>
<sequence length="215" mass="24369">MKIKVCGITNLSDALLCEQFGADALGFIFYSGSKRQIMPDEAYKIVKQLNPFTIKVGVFVDENPVLINDIVRTVELNMVQLHGGETPYDISLINVPVIKAFRVDKNFDYSVIKHYADSFILLDSFDKEELGGTGRAFDWNSIPSELRHKIILAGGINSENLEEVFHKVKPKAIDVSSSLEEFPGKKSKEKVIQFFNKINFLRRTYADNDEFKLTP</sequence>
<dbReference type="InterPro" id="IPR044643">
    <property type="entry name" value="TrpF_fam"/>
</dbReference>
<keyword evidence="6 10" id="KW-0028">Amino-acid biosynthesis</keyword>
<name>A0A7V2ZIE1_9BACT</name>
<dbReference type="InterPro" id="IPR011060">
    <property type="entry name" value="RibuloseP-bd_barrel"/>
</dbReference>
<evidence type="ECO:0000256" key="3">
    <source>
        <dbReference type="ARBA" id="ARBA00007571"/>
    </source>
</evidence>
<gene>
    <name evidence="10" type="primary">trpF</name>
    <name evidence="12" type="ORF">ENS31_03325</name>
</gene>
<keyword evidence="8 10" id="KW-0057">Aromatic amino acid biosynthesis</keyword>
<keyword evidence="9 10" id="KW-0413">Isomerase</keyword>
<dbReference type="InterPro" id="IPR001240">
    <property type="entry name" value="PRAI_dom"/>
</dbReference>
<dbReference type="Gene3D" id="3.20.20.70">
    <property type="entry name" value="Aldolase class I"/>
    <property type="match status" value="1"/>
</dbReference>
<dbReference type="AlphaFoldDB" id="A0A7V2ZIE1"/>
<dbReference type="Pfam" id="PF00697">
    <property type="entry name" value="PRAI"/>
    <property type="match status" value="1"/>
</dbReference>
<evidence type="ECO:0000256" key="8">
    <source>
        <dbReference type="ARBA" id="ARBA00023141"/>
    </source>
</evidence>
<accession>A0A7V2ZIE1</accession>
<dbReference type="GO" id="GO:0000162">
    <property type="term" value="P:L-tryptophan biosynthetic process"/>
    <property type="evidence" value="ECO:0007669"/>
    <property type="project" value="UniProtKB-UniRule"/>
</dbReference>
<evidence type="ECO:0000256" key="9">
    <source>
        <dbReference type="ARBA" id="ARBA00023235"/>
    </source>
</evidence>
<dbReference type="EC" id="5.3.1.24" evidence="4 10"/>
<dbReference type="SUPFAM" id="SSF51366">
    <property type="entry name" value="Ribulose-phoshate binding barrel"/>
    <property type="match status" value="1"/>
</dbReference>
<comment type="caution">
    <text evidence="12">The sequence shown here is derived from an EMBL/GenBank/DDBJ whole genome shotgun (WGS) entry which is preliminary data.</text>
</comment>
<evidence type="ECO:0000256" key="6">
    <source>
        <dbReference type="ARBA" id="ARBA00022605"/>
    </source>
</evidence>
<feature type="domain" description="N-(5'phosphoribosyl) anthranilate isomerase (PRAI)" evidence="11">
    <location>
        <begin position="4"/>
        <end position="196"/>
    </location>
</feature>
<dbReference type="PANTHER" id="PTHR42894:SF1">
    <property type="entry name" value="N-(5'-PHOSPHORIBOSYL)ANTHRANILATE ISOMERASE"/>
    <property type="match status" value="1"/>
</dbReference>
<dbReference type="HAMAP" id="MF_00135">
    <property type="entry name" value="PRAI"/>
    <property type="match status" value="1"/>
</dbReference>
<evidence type="ECO:0000256" key="10">
    <source>
        <dbReference type="HAMAP-Rule" id="MF_00135"/>
    </source>
</evidence>
<dbReference type="FunFam" id="3.20.20.70:FF:000075">
    <property type="entry name" value="Tryptophan biosynthesis protein TRP1"/>
    <property type="match status" value="1"/>
</dbReference>
<dbReference type="EMBL" id="DSUJ01000008">
    <property type="protein sequence ID" value="HFI90547.1"/>
    <property type="molecule type" value="Genomic_DNA"/>
</dbReference>